<evidence type="ECO:0000313" key="2">
    <source>
        <dbReference type="EMBL" id="NEV64275.1"/>
    </source>
</evidence>
<comment type="caution">
    <text evidence="2">The sequence shown here is derived from an EMBL/GenBank/DDBJ whole genome shotgun (WGS) entry which is preliminary data.</text>
</comment>
<dbReference type="RefSeq" id="WP_164454853.1">
    <property type="nucleotide sequence ID" value="NZ_JAAIJQ010000081.1"/>
</dbReference>
<proteinExistence type="predicted"/>
<dbReference type="AlphaFoldDB" id="A0A6M0K7C7"/>
<protein>
    <submittedName>
        <fullName evidence="2">Uncharacterized protein</fullName>
    </submittedName>
</protein>
<keyword evidence="1" id="KW-0175">Coiled coil</keyword>
<accession>A0A6M0K7C7</accession>
<evidence type="ECO:0000256" key="1">
    <source>
        <dbReference type="SAM" id="Coils"/>
    </source>
</evidence>
<reference evidence="2 3" key="1">
    <citation type="submission" date="2020-02" db="EMBL/GenBank/DDBJ databases">
        <title>Genome sequences of Thiorhodococcus mannitoliphagus and Thiorhodococcus minor, purple sulfur photosynthetic bacteria in the gammaproteobacterial family, Chromatiaceae.</title>
        <authorList>
            <person name="Aviles F.A."/>
            <person name="Meyer T.E."/>
            <person name="Kyndt J.A."/>
        </authorList>
    </citation>
    <scope>NUCLEOTIDE SEQUENCE [LARGE SCALE GENOMIC DNA]</scope>
    <source>
        <strain evidence="2 3">DSM 11518</strain>
    </source>
</reference>
<dbReference type="EMBL" id="JAAIJQ010000081">
    <property type="protein sequence ID" value="NEV64275.1"/>
    <property type="molecule type" value="Genomic_DNA"/>
</dbReference>
<feature type="coiled-coil region" evidence="1">
    <location>
        <begin position="179"/>
        <end position="213"/>
    </location>
</feature>
<keyword evidence="3" id="KW-1185">Reference proteome</keyword>
<evidence type="ECO:0000313" key="3">
    <source>
        <dbReference type="Proteomes" id="UP000483379"/>
    </source>
</evidence>
<sequence length="335" mass="37229">MKLFQSIFGKQDLVGTSYPDWLVEAAIERAVEATDPRIKFVSRFQKRLRAPVIRAIDHVVALVDAIPEPVAAGPTDYSQTPCLGAVFASSKGMLEALGRDAELHDYLGGPGAGAGRITALLLAELQERKGLGVELVNDSIQREVAQVRVTFSAHRLLDPADDEMETRRLLKRRAFDHLLTLALKRIASAKVERADLKRQRDLLRRKLDTLESGGWSFDAPEAEHPTRAALEAELDGISAQLGALGAESSLLESHLAILIETLEQASSQLWSSEIELFLDPMNIQRAPDHPSARRILLRQLHNVLGRRVVMLPLSFSPRDLPPREDFARAAERYLY</sequence>
<organism evidence="2 3">
    <name type="scientific">Thiorhodococcus minor</name>
    <dbReference type="NCBI Taxonomy" id="57489"/>
    <lineage>
        <taxon>Bacteria</taxon>
        <taxon>Pseudomonadati</taxon>
        <taxon>Pseudomonadota</taxon>
        <taxon>Gammaproteobacteria</taxon>
        <taxon>Chromatiales</taxon>
        <taxon>Chromatiaceae</taxon>
        <taxon>Thiorhodococcus</taxon>
    </lineage>
</organism>
<gene>
    <name evidence="2" type="ORF">G3446_20705</name>
</gene>
<name>A0A6M0K7C7_9GAMM</name>
<dbReference type="Proteomes" id="UP000483379">
    <property type="component" value="Unassembled WGS sequence"/>
</dbReference>